<comment type="caution">
    <text evidence="3">The sequence shown here is derived from an EMBL/GenBank/DDBJ whole genome shotgun (WGS) entry which is preliminary data.</text>
</comment>
<dbReference type="PANTHER" id="PTHR34385:SF1">
    <property type="entry name" value="PEPTIDOGLYCAN L-ALANYL-D-GLUTAMATE ENDOPEPTIDASE CWLK"/>
    <property type="match status" value="1"/>
</dbReference>
<dbReference type="Pfam" id="PF02557">
    <property type="entry name" value="VanY"/>
    <property type="match status" value="1"/>
</dbReference>
<feature type="region of interest" description="Disordered" evidence="1">
    <location>
        <begin position="1"/>
        <end position="45"/>
    </location>
</feature>
<dbReference type="EMBL" id="PVTX01000001">
    <property type="protein sequence ID" value="PRZ10237.1"/>
    <property type="molecule type" value="Genomic_DNA"/>
</dbReference>
<organism evidence="3 4">
    <name type="scientific">Isoptericola halotolerans</name>
    <dbReference type="NCBI Taxonomy" id="300560"/>
    <lineage>
        <taxon>Bacteria</taxon>
        <taxon>Bacillati</taxon>
        <taxon>Actinomycetota</taxon>
        <taxon>Actinomycetes</taxon>
        <taxon>Micrococcales</taxon>
        <taxon>Promicromonosporaceae</taxon>
        <taxon>Isoptericola</taxon>
    </lineage>
</organism>
<dbReference type="SUPFAM" id="SSF55166">
    <property type="entry name" value="Hedgehog/DD-peptidase"/>
    <property type="match status" value="1"/>
</dbReference>
<feature type="compositionally biased region" description="Basic residues" evidence="1">
    <location>
        <begin position="29"/>
        <end position="38"/>
    </location>
</feature>
<name>A0ABX5EID3_9MICO</name>
<keyword evidence="4" id="KW-1185">Reference proteome</keyword>
<proteinExistence type="predicted"/>
<dbReference type="Gene3D" id="3.30.1380.10">
    <property type="match status" value="1"/>
</dbReference>
<feature type="region of interest" description="Disordered" evidence="1">
    <location>
        <begin position="152"/>
        <end position="234"/>
    </location>
</feature>
<dbReference type="PANTHER" id="PTHR34385">
    <property type="entry name" value="D-ALANYL-D-ALANINE CARBOXYPEPTIDASE"/>
    <property type="match status" value="1"/>
</dbReference>
<feature type="domain" description="D-alanyl-D-alanine carboxypeptidase-like core" evidence="2">
    <location>
        <begin position="313"/>
        <end position="421"/>
    </location>
</feature>
<dbReference type="InterPro" id="IPR052179">
    <property type="entry name" value="DD-CPase-like"/>
</dbReference>
<protein>
    <submittedName>
        <fullName evidence="3">D-alanyl-D-alanine carboxypeptidase-like protein</fullName>
    </submittedName>
</protein>
<feature type="region of interest" description="Disordered" evidence="1">
    <location>
        <begin position="71"/>
        <end position="109"/>
    </location>
</feature>
<gene>
    <name evidence="3" type="ORF">BCL65_101380</name>
</gene>
<feature type="compositionally biased region" description="Low complexity" evidence="1">
    <location>
        <begin position="220"/>
        <end position="234"/>
    </location>
</feature>
<feature type="compositionally biased region" description="Basic and acidic residues" evidence="1">
    <location>
        <begin position="154"/>
        <end position="164"/>
    </location>
</feature>
<dbReference type="Proteomes" id="UP000239895">
    <property type="component" value="Unassembled WGS sequence"/>
</dbReference>
<feature type="compositionally biased region" description="Low complexity" evidence="1">
    <location>
        <begin position="186"/>
        <end position="208"/>
    </location>
</feature>
<evidence type="ECO:0000259" key="2">
    <source>
        <dbReference type="Pfam" id="PF02557"/>
    </source>
</evidence>
<dbReference type="InterPro" id="IPR003709">
    <property type="entry name" value="VanY-like_core_dom"/>
</dbReference>
<feature type="compositionally biased region" description="Acidic residues" evidence="1">
    <location>
        <begin position="209"/>
        <end position="219"/>
    </location>
</feature>
<feature type="compositionally biased region" description="Low complexity" evidence="1">
    <location>
        <begin position="79"/>
        <end position="109"/>
    </location>
</feature>
<dbReference type="CDD" id="cd14814">
    <property type="entry name" value="Peptidase_M15"/>
    <property type="match status" value="1"/>
</dbReference>
<feature type="compositionally biased region" description="Polar residues" evidence="1">
    <location>
        <begin position="8"/>
        <end position="17"/>
    </location>
</feature>
<sequence>MDGGPETRGNTPLSTRRFTLPRLRQTRNSGRHLQQRTRRTTDSARTYRTGIAALTAVLALTAGTATAVGPLTGGAGENSSTPAAESAPSTDPTAGSQPSAGTTASTATDATEVAATTALQRAEHVITESTSVSRKQQKKIAAQADEVTEILTSRSDEAASRSAERTPLPAPALRGEDTAEEPPADDAPATAEPSASSAPAETEPSGTEAEPEPEAEPSAEPEAAAGDAEAAEAEAALTAATEELTVLLEDAESTVEVDAAPPTPAEILANQKAKADEAAAELAKQAGSVAAYENGQIPTAAMCELSFAPGETLRCDAGAQLERLDRAYKAKFGSHLSITDSYRSYASQVATKAAKGYLAAVPGHSNHGWGVAVDLGDGVESFGTAQYDWLRENAPAFGWDNPGWARADGRKPEAWHWEYTPLD</sequence>
<evidence type="ECO:0000313" key="3">
    <source>
        <dbReference type="EMBL" id="PRZ10237.1"/>
    </source>
</evidence>
<evidence type="ECO:0000256" key="1">
    <source>
        <dbReference type="SAM" id="MobiDB-lite"/>
    </source>
</evidence>
<reference evidence="3 4" key="1">
    <citation type="submission" date="2018-03" db="EMBL/GenBank/DDBJ databases">
        <title>Comparative analysis of microorganisms from saline springs in Andes Mountain Range, Colombia.</title>
        <authorList>
            <person name="Rubin E."/>
        </authorList>
    </citation>
    <scope>NUCLEOTIDE SEQUENCE [LARGE SCALE GENOMIC DNA]</scope>
    <source>
        <strain evidence="3 4">CG 23</strain>
    </source>
</reference>
<evidence type="ECO:0000313" key="4">
    <source>
        <dbReference type="Proteomes" id="UP000239895"/>
    </source>
</evidence>
<accession>A0ABX5EID3</accession>
<dbReference type="InterPro" id="IPR009045">
    <property type="entry name" value="Zn_M74/Hedgehog-like"/>
</dbReference>